<organism evidence="2 3">
    <name type="scientific">Mycteria americana</name>
    <name type="common">Wood stork</name>
    <dbReference type="NCBI Taxonomy" id="33587"/>
    <lineage>
        <taxon>Eukaryota</taxon>
        <taxon>Metazoa</taxon>
        <taxon>Chordata</taxon>
        <taxon>Craniata</taxon>
        <taxon>Vertebrata</taxon>
        <taxon>Euteleostomi</taxon>
        <taxon>Archelosauria</taxon>
        <taxon>Archosauria</taxon>
        <taxon>Dinosauria</taxon>
        <taxon>Saurischia</taxon>
        <taxon>Theropoda</taxon>
        <taxon>Coelurosauria</taxon>
        <taxon>Aves</taxon>
        <taxon>Neognathae</taxon>
        <taxon>Neoaves</taxon>
        <taxon>Aequornithes</taxon>
        <taxon>Ciconiiformes</taxon>
        <taxon>Ciconiidae</taxon>
        <taxon>Mycteria</taxon>
    </lineage>
</organism>
<keyword evidence="3" id="KW-1185">Reference proteome</keyword>
<feature type="region of interest" description="Disordered" evidence="1">
    <location>
        <begin position="184"/>
        <end position="207"/>
    </location>
</feature>
<protein>
    <submittedName>
        <fullName evidence="2">Uncharacterized protein</fullName>
    </submittedName>
</protein>
<reference evidence="2 3" key="1">
    <citation type="journal article" date="2023" name="J. Hered.">
        <title>Chromosome-level genome of the wood stork (Mycteria americana) provides insight into avian chromosome evolution.</title>
        <authorList>
            <person name="Flamio R. Jr."/>
            <person name="Ramstad K.M."/>
        </authorList>
    </citation>
    <scope>NUCLEOTIDE SEQUENCE [LARGE SCALE GENOMIC DNA]</scope>
    <source>
        <strain evidence="2">JAX WOST 10</strain>
    </source>
</reference>
<proteinExistence type="predicted"/>
<name>A0AAN7PN34_MYCAM</name>
<feature type="compositionally biased region" description="Polar residues" evidence="1">
    <location>
        <begin position="197"/>
        <end position="207"/>
    </location>
</feature>
<dbReference type="AlphaFoldDB" id="A0AAN7PN34"/>
<accession>A0AAN7PN34</accession>
<dbReference type="Proteomes" id="UP001333110">
    <property type="component" value="Unassembled WGS sequence"/>
</dbReference>
<comment type="caution">
    <text evidence="2">The sequence shown here is derived from an EMBL/GenBank/DDBJ whole genome shotgun (WGS) entry which is preliminary data.</text>
</comment>
<evidence type="ECO:0000313" key="3">
    <source>
        <dbReference type="Proteomes" id="UP001333110"/>
    </source>
</evidence>
<gene>
    <name evidence="2" type="ORF">QYF61_027727</name>
</gene>
<evidence type="ECO:0000313" key="2">
    <source>
        <dbReference type="EMBL" id="KAK4833065.1"/>
    </source>
</evidence>
<sequence length="207" mass="23494">MIKGLENLPYEKQLKCLKGSYKEDGGSLFTRSHMEKIRVNRYKSQQERFHLDTRKFFQSESNHSLEQPPQGHSKVPIAGGFQDAVGQGARYSHLGSLSHERFSFTHDSSISFHPKQYRAWVPSHEIWPFINFSNIGPSHEQQLFKNYSSMGPPQAAVPAGNLLQRGHSMGCSFLQGISISCAKTTRQKPMRNRSKPKSINTPITFNT</sequence>
<feature type="compositionally biased region" description="Basic residues" evidence="1">
    <location>
        <begin position="185"/>
        <end position="196"/>
    </location>
</feature>
<evidence type="ECO:0000256" key="1">
    <source>
        <dbReference type="SAM" id="MobiDB-lite"/>
    </source>
</evidence>
<dbReference type="EMBL" id="JAUNZN010000001">
    <property type="protein sequence ID" value="KAK4833065.1"/>
    <property type="molecule type" value="Genomic_DNA"/>
</dbReference>